<protein>
    <recommendedName>
        <fullName evidence="1">Zinc-ribbon domain-containing protein</fullName>
    </recommendedName>
</protein>
<dbReference type="Pfam" id="PF10005">
    <property type="entry name" value="Zn_ribbon_DZR_6"/>
    <property type="match status" value="1"/>
</dbReference>
<comment type="caution">
    <text evidence="2">The sequence shown here is derived from an EMBL/GenBank/DDBJ whole genome shotgun (WGS) entry which is preliminary data.</text>
</comment>
<dbReference type="AlphaFoldDB" id="A0A512HWU2"/>
<accession>A0A512HWU2</accession>
<evidence type="ECO:0000313" key="3">
    <source>
        <dbReference type="Proteomes" id="UP000321769"/>
    </source>
</evidence>
<dbReference type="InterPro" id="IPR011201">
    <property type="entry name" value="Zinc-ribbon_6_bact"/>
</dbReference>
<gene>
    <name evidence="2" type="ORF">AFL01nite_22320</name>
</gene>
<reference evidence="2 3" key="1">
    <citation type="submission" date="2019-07" db="EMBL/GenBank/DDBJ databases">
        <title>Whole genome shotgun sequence of Aeromicrobium flavum NBRC 107625.</title>
        <authorList>
            <person name="Hosoyama A."/>
            <person name="Uohara A."/>
            <person name="Ohji S."/>
            <person name="Ichikawa N."/>
        </authorList>
    </citation>
    <scope>NUCLEOTIDE SEQUENCE [LARGE SCALE GENOMIC DNA]</scope>
    <source>
        <strain evidence="2 3">NBRC 107625</strain>
    </source>
</reference>
<dbReference type="RefSeq" id="WP_146827771.1">
    <property type="nucleotide sequence ID" value="NZ_BAAAYQ010000006.1"/>
</dbReference>
<feature type="domain" description="Zinc-ribbon" evidence="1">
    <location>
        <begin position="4"/>
        <end position="87"/>
    </location>
</feature>
<evidence type="ECO:0000259" key="1">
    <source>
        <dbReference type="Pfam" id="PF10005"/>
    </source>
</evidence>
<organism evidence="2 3">
    <name type="scientific">Aeromicrobium flavum</name>
    <dbReference type="NCBI Taxonomy" id="416568"/>
    <lineage>
        <taxon>Bacteria</taxon>
        <taxon>Bacillati</taxon>
        <taxon>Actinomycetota</taxon>
        <taxon>Actinomycetes</taxon>
        <taxon>Propionibacteriales</taxon>
        <taxon>Nocardioidaceae</taxon>
        <taxon>Aeromicrobium</taxon>
    </lineage>
</organism>
<name>A0A512HWU2_9ACTN</name>
<dbReference type="Pfam" id="PF15887">
    <property type="entry name" value="Peptidase_Mx"/>
    <property type="match status" value="1"/>
</dbReference>
<dbReference type="PIRSF" id="PIRSF012641">
    <property type="entry name" value="UCP012641"/>
    <property type="match status" value="1"/>
</dbReference>
<keyword evidence="3" id="KW-1185">Reference proteome</keyword>
<dbReference type="OrthoDB" id="256753at2"/>
<sequence length="330" mass="37093">MRAFECRQCGNPLYFENSTCVACGARLGFSREERAIVPVDAQGRYVDAEGLVWWLCSNRDLSACTWLTRFEGTLCSNCSLTRTRPNDADAAGMRAFPGAESAKRRLIVELDALELPIVTRAEDPENGLAFDLLSSANKQVTTGHQNGIVTIDLAEGDSVHRERLRRDLDEPYRTLLGHFRHETGHYYEALLVRGDRLEAARELFGDEREDYAEALDRHYEQGPPAGWRDRYISAYATMHPFEDFAESFAHFLHITDTIDTACSFGLTSVDIAAFRSFRDLVTGVWIPLSVALNQINRSMGKDPLYPFVIAGPVLDKLEFVASLSPRYQAL</sequence>
<proteinExistence type="predicted"/>
<dbReference type="Proteomes" id="UP000321769">
    <property type="component" value="Unassembled WGS sequence"/>
</dbReference>
<dbReference type="InterPro" id="IPR031321">
    <property type="entry name" value="UCP012641"/>
</dbReference>
<evidence type="ECO:0000313" key="2">
    <source>
        <dbReference type="EMBL" id="GEO89905.1"/>
    </source>
</evidence>
<dbReference type="EMBL" id="BJZQ01000012">
    <property type="protein sequence ID" value="GEO89905.1"/>
    <property type="molecule type" value="Genomic_DNA"/>
</dbReference>